<reference evidence="2" key="1">
    <citation type="submission" date="2020-10" db="EMBL/GenBank/DDBJ databases">
        <title>A conserved mantle modularity underlies the plasticity of the molluscan shell: supporting data from Cepaea nemoralis.</title>
        <authorList>
            <person name="Jackson D.J."/>
        </authorList>
    </citation>
    <scope>NUCLEOTIDE SEQUENCE</scope>
    <source>
        <strain evidence="2">Cnem_R27075188</strain>
    </source>
</reference>
<feature type="signal peptide" evidence="1">
    <location>
        <begin position="1"/>
        <end position="22"/>
    </location>
</feature>
<keyword evidence="1" id="KW-0732">Signal</keyword>
<sequence>MATAGLIVAVSSLAWFIAGVASQATDASSHCSYLINSVSRYQPNAAAFKIYTRSRSPRVTSGEPIEVTIGPFSSSLNFFNFTDFILYATPSNIANLEVEFIGPTSPHVGVFQLFDKWRAGAGGLNCNPRSRAEDSVGAFEDRLLATFKQYYPNNPMLLRYHAPARNQVSVLWWPTKEALMYPEIKFVANIKSMGNWFKLQSTPWKVNRPVDQWANTESMLAQYQAMQNNMRAMERRLEQPI</sequence>
<name>A0A7S6WWQ0_CEPNE</name>
<protein>
    <submittedName>
        <fullName evidence="2">Uncharacterized protein</fullName>
    </submittedName>
</protein>
<dbReference type="AlphaFoldDB" id="A0A7S6WWQ0"/>
<evidence type="ECO:0000256" key="1">
    <source>
        <dbReference type="SAM" id="SignalP"/>
    </source>
</evidence>
<organism evidence="2">
    <name type="scientific">Cepaea nemoralis</name>
    <name type="common">Banded wood snail</name>
    <dbReference type="NCBI Taxonomy" id="28835"/>
    <lineage>
        <taxon>Eukaryota</taxon>
        <taxon>Metazoa</taxon>
        <taxon>Spiralia</taxon>
        <taxon>Lophotrochozoa</taxon>
        <taxon>Mollusca</taxon>
        <taxon>Gastropoda</taxon>
        <taxon>Heterobranchia</taxon>
        <taxon>Euthyneura</taxon>
        <taxon>Panpulmonata</taxon>
        <taxon>Eupulmonata</taxon>
        <taxon>Stylommatophora</taxon>
        <taxon>Helicina</taxon>
        <taxon>Helicoidea</taxon>
        <taxon>Helicidae</taxon>
        <taxon>Cepaea</taxon>
    </lineage>
</organism>
<evidence type="ECO:0000313" key="2">
    <source>
        <dbReference type="EMBL" id="QOW64993.1"/>
    </source>
</evidence>
<proteinExistence type="evidence at transcript level"/>
<feature type="chain" id="PRO_5030842193" evidence="1">
    <location>
        <begin position="23"/>
        <end position="241"/>
    </location>
</feature>
<dbReference type="EMBL" id="MW147014">
    <property type="protein sequence ID" value="QOW64993.1"/>
    <property type="molecule type" value="mRNA"/>
</dbReference>
<accession>A0A7S6WWQ0</accession>